<feature type="domain" description="Tryptophan synthase beta chain-like PALP" evidence="4">
    <location>
        <begin position="19"/>
        <end position="307"/>
    </location>
</feature>
<evidence type="ECO:0000256" key="3">
    <source>
        <dbReference type="ARBA" id="ARBA00023239"/>
    </source>
</evidence>
<dbReference type="InterPro" id="IPR001926">
    <property type="entry name" value="TrpB-like_PALP"/>
</dbReference>
<dbReference type="PANTHER" id="PTHR48078:SF6">
    <property type="entry name" value="L-THREONINE DEHYDRATASE CATABOLIC TDCB"/>
    <property type="match status" value="1"/>
</dbReference>
<protein>
    <submittedName>
        <fullName evidence="5">Hydroxyectoine utilization dehydratase EutB</fullName>
    </submittedName>
</protein>
<dbReference type="CDD" id="cd01562">
    <property type="entry name" value="Thr-dehyd"/>
    <property type="match status" value="1"/>
</dbReference>
<dbReference type="NCBIfam" id="NF005680">
    <property type="entry name" value="PRK07476.1"/>
    <property type="match status" value="1"/>
</dbReference>
<dbReference type="InterPro" id="IPR036052">
    <property type="entry name" value="TrpB-like_PALP_sf"/>
</dbReference>
<organism evidence="5 6">
    <name type="scientific">Salinivibrio sharmensis</name>
    <dbReference type="NCBI Taxonomy" id="390883"/>
    <lineage>
        <taxon>Bacteria</taxon>
        <taxon>Pseudomonadati</taxon>
        <taxon>Pseudomonadota</taxon>
        <taxon>Gammaproteobacteria</taxon>
        <taxon>Vibrionales</taxon>
        <taxon>Vibrionaceae</taxon>
        <taxon>Salinivibrio</taxon>
    </lineage>
</organism>
<keyword evidence="6" id="KW-1185">Reference proteome</keyword>
<dbReference type="InterPro" id="IPR050147">
    <property type="entry name" value="Ser/Thr_Dehydratase"/>
</dbReference>
<name>A0ABX3KAZ7_9GAMM</name>
<evidence type="ECO:0000313" key="5">
    <source>
        <dbReference type="EMBL" id="OOE86099.1"/>
    </source>
</evidence>
<dbReference type="InterPro" id="IPR000634">
    <property type="entry name" value="Ser/Thr_deHydtase_PyrdxlP-BS"/>
</dbReference>
<keyword evidence="2" id="KW-0663">Pyridoxal phosphate</keyword>
<evidence type="ECO:0000313" key="6">
    <source>
        <dbReference type="Proteomes" id="UP000188627"/>
    </source>
</evidence>
<accession>A0ABX3KAZ7</accession>
<gene>
    <name evidence="5" type="ORF">BZG74_13235</name>
</gene>
<keyword evidence="3" id="KW-0456">Lyase</keyword>
<dbReference type="PROSITE" id="PS00165">
    <property type="entry name" value="DEHYDRATASE_SER_THR"/>
    <property type="match status" value="1"/>
</dbReference>
<comment type="cofactor">
    <cofactor evidence="1">
        <name>pyridoxal 5'-phosphate</name>
        <dbReference type="ChEBI" id="CHEBI:597326"/>
    </cofactor>
</comment>
<dbReference type="Proteomes" id="UP000188627">
    <property type="component" value="Unassembled WGS sequence"/>
</dbReference>
<evidence type="ECO:0000256" key="1">
    <source>
        <dbReference type="ARBA" id="ARBA00001933"/>
    </source>
</evidence>
<evidence type="ECO:0000259" key="4">
    <source>
        <dbReference type="Pfam" id="PF00291"/>
    </source>
</evidence>
<comment type="caution">
    <text evidence="5">The sequence shown here is derived from an EMBL/GenBank/DDBJ whole genome shotgun (WGS) entry which is preliminary data.</text>
</comment>
<dbReference type="EMBL" id="MUFC01000017">
    <property type="protein sequence ID" value="OOE86099.1"/>
    <property type="molecule type" value="Genomic_DNA"/>
</dbReference>
<dbReference type="PANTHER" id="PTHR48078">
    <property type="entry name" value="THREONINE DEHYDRATASE, MITOCHONDRIAL-RELATED"/>
    <property type="match status" value="1"/>
</dbReference>
<sequence length="327" mass="34734">MVTPSLHDVYLARQAIKTVATRTPLVYSPALSERYQAQIWLKLETSQPTGAFKLRGATYALSRLPKGLRERGVITCSTGNHGRALAYAAKQLGIPATVCLSSLVPDNKVDAVKAMGARVWVVGRSQDEAEQAALEAVSRDGLCYVPPFDHPDIIAGQGTIGLEILEDAPDVDVIVAGLSGGGLVGGIGVAVRTIAPHIDLIGVSIRDGAAMHESIMAGQPVAVPESESLADSLGGGIGLNNQYTFALVPHVMTQHYQVDEAFIARAMIDMWQCENRWVEGAAVVGLAAARQHQLDWQDKKVVIVVSGNNVSTDTLTAVTALSEQIRP</sequence>
<evidence type="ECO:0000256" key="2">
    <source>
        <dbReference type="ARBA" id="ARBA00022898"/>
    </source>
</evidence>
<dbReference type="Gene3D" id="3.40.50.1100">
    <property type="match status" value="2"/>
</dbReference>
<dbReference type="SUPFAM" id="SSF53686">
    <property type="entry name" value="Tryptophan synthase beta subunit-like PLP-dependent enzymes"/>
    <property type="match status" value="1"/>
</dbReference>
<proteinExistence type="predicted"/>
<dbReference type="Pfam" id="PF00291">
    <property type="entry name" value="PALP"/>
    <property type="match status" value="1"/>
</dbReference>
<reference evidence="6" key="1">
    <citation type="submission" date="2017-01" db="EMBL/GenBank/DDBJ databases">
        <title>Draft genome of the species Salinivibrio sharmensis.</title>
        <authorList>
            <person name="Lopez-Hermoso C."/>
            <person name="De La Haba R."/>
            <person name="Sanchez-Porro C."/>
            <person name="Ventosa A."/>
        </authorList>
    </citation>
    <scope>NUCLEOTIDE SEQUENCE [LARGE SCALE GENOMIC DNA]</scope>
    <source>
        <strain evidence="6">CBH463</strain>
    </source>
</reference>